<keyword evidence="4 5" id="KW-0472">Membrane</keyword>
<dbReference type="Proteomes" id="UP000838756">
    <property type="component" value="Unassembled WGS sequence"/>
</dbReference>
<keyword evidence="3 5" id="KW-1133">Transmembrane helix</keyword>
<proteinExistence type="predicted"/>
<evidence type="ECO:0000259" key="6">
    <source>
        <dbReference type="PROSITE" id="PS50850"/>
    </source>
</evidence>
<feature type="transmembrane region" description="Helical" evidence="5">
    <location>
        <begin position="42"/>
        <end position="59"/>
    </location>
</feature>
<gene>
    <name evidence="7" type="primary">jg26697</name>
    <name evidence="7" type="ORF">PAEG_LOCUS5996</name>
</gene>
<keyword evidence="8" id="KW-1185">Reference proteome</keyword>
<dbReference type="GO" id="GO:0016020">
    <property type="term" value="C:membrane"/>
    <property type="evidence" value="ECO:0007669"/>
    <property type="project" value="UniProtKB-SubCell"/>
</dbReference>
<dbReference type="AlphaFoldDB" id="A0A8S4QRT9"/>
<comment type="caution">
    <text evidence="7">The sequence shown here is derived from an EMBL/GenBank/DDBJ whole genome shotgun (WGS) entry which is preliminary data.</text>
</comment>
<dbReference type="SUPFAM" id="SSF103473">
    <property type="entry name" value="MFS general substrate transporter"/>
    <property type="match status" value="1"/>
</dbReference>
<evidence type="ECO:0000256" key="5">
    <source>
        <dbReference type="SAM" id="Phobius"/>
    </source>
</evidence>
<feature type="non-terminal residue" evidence="7">
    <location>
        <position position="145"/>
    </location>
</feature>
<dbReference type="InterPro" id="IPR036259">
    <property type="entry name" value="MFS_trans_sf"/>
</dbReference>
<evidence type="ECO:0000256" key="1">
    <source>
        <dbReference type="ARBA" id="ARBA00004141"/>
    </source>
</evidence>
<dbReference type="GO" id="GO:0022857">
    <property type="term" value="F:transmembrane transporter activity"/>
    <property type="evidence" value="ECO:0007669"/>
    <property type="project" value="InterPro"/>
</dbReference>
<evidence type="ECO:0000313" key="7">
    <source>
        <dbReference type="EMBL" id="CAH2218149.1"/>
    </source>
</evidence>
<dbReference type="InterPro" id="IPR005828">
    <property type="entry name" value="MFS_sugar_transport-like"/>
</dbReference>
<reference evidence="7" key="1">
    <citation type="submission" date="2022-03" db="EMBL/GenBank/DDBJ databases">
        <authorList>
            <person name="Lindestad O."/>
        </authorList>
    </citation>
    <scope>NUCLEOTIDE SEQUENCE</scope>
</reference>
<keyword evidence="2 5" id="KW-0812">Transmembrane</keyword>
<dbReference type="InterPro" id="IPR020846">
    <property type="entry name" value="MFS_dom"/>
</dbReference>
<feature type="domain" description="Major facilitator superfamily (MFS) profile" evidence="6">
    <location>
        <begin position="1"/>
        <end position="145"/>
    </location>
</feature>
<dbReference type="PANTHER" id="PTHR48021">
    <property type="match status" value="1"/>
</dbReference>
<dbReference type="PROSITE" id="PS50850">
    <property type="entry name" value="MFS"/>
    <property type="match status" value="1"/>
</dbReference>
<feature type="transmembrane region" description="Helical" evidence="5">
    <location>
        <begin position="66"/>
        <end position="85"/>
    </location>
</feature>
<dbReference type="InterPro" id="IPR050549">
    <property type="entry name" value="MFS_Trehalose_Transporter"/>
</dbReference>
<dbReference type="Pfam" id="PF00083">
    <property type="entry name" value="Sugar_tr"/>
    <property type="match status" value="1"/>
</dbReference>
<sequence length="145" mass="16116">MQCWGRKIGFRCSGLSVLIGWIILCFANSSGTVIIAEVFQGAGIKILLVVSMVIISEMVEPKIRNISIVSYGIIQTVVILVVHTAGNFIHWKTISLLMCFPIGLALISSCIWPESPAWLAYKGRFDESRNSFIWLRGKNKQSLAE</sequence>
<dbReference type="OrthoDB" id="5290825at2759"/>
<dbReference type="PANTHER" id="PTHR48021:SF1">
    <property type="entry name" value="GH07001P-RELATED"/>
    <property type="match status" value="1"/>
</dbReference>
<protein>
    <submittedName>
        <fullName evidence="7">Jg26697 protein</fullName>
    </submittedName>
</protein>
<dbReference type="EMBL" id="CAKXAJ010019118">
    <property type="protein sequence ID" value="CAH2218149.1"/>
    <property type="molecule type" value="Genomic_DNA"/>
</dbReference>
<evidence type="ECO:0000256" key="2">
    <source>
        <dbReference type="ARBA" id="ARBA00022692"/>
    </source>
</evidence>
<comment type="subcellular location">
    <subcellularLocation>
        <location evidence="1">Membrane</location>
        <topology evidence="1">Multi-pass membrane protein</topology>
    </subcellularLocation>
</comment>
<evidence type="ECO:0000256" key="3">
    <source>
        <dbReference type="ARBA" id="ARBA00022989"/>
    </source>
</evidence>
<evidence type="ECO:0000256" key="4">
    <source>
        <dbReference type="ARBA" id="ARBA00023136"/>
    </source>
</evidence>
<accession>A0A8S4QRT9</accession>
<dbReference type="Gene3D" id="1.20.1250.20">
    <property type="entry name" value="MFS general substrate transporter like domains"/>
    <property type="match status" value="1"/>
</dbReference>
<evidence type="ECO:0000313" key="8">
    <source>
        <dbReference type="Proteomes" id="UP000838756"/>
    </source>
</evidence>
<organism evidence="7 8">
    <name type="scientific">Pararge aegeria aegeria</name>
    <dbReference type="NCBI Taxonomy" id="348720"/>
    <lineage>
        <taxon>Eukaryota</taxon>
        <taxon>Metazoa</taxon>
        <taxon>Ecdysozoa</taxon>
        <taxon>Arthropoda</taxon>
        <taxon>Hexapoda</taxon>
        <taxon>Insecta</taxon>
        <taxon>Pterygota</taxon>
        <taxon>Neoptera</taxon>
        <taxon>Endopterygota</taxon>
        <taxon>Lepidoptera</taxon>
        <taxon>Glossata</taxon>
        <taxon>Ditrysia</taxon>
        <taxon>Papilionoidea</taxon>
        <taxon>Nymphalidae</taxon>
        <taxon>Satyrinae</taxon>
        <taxon>Satyrini</taxon>
        <taxon>Parargina</taxon>
        <taxon>Pararge</taxon>
    </lineage>
</organism>
<feature type="transmembrane region" description="Helical" evidence="5">
    <location>
        <begin position="91"/>
        <end position="112"/>
    </location>
</feature>
<name>A0A8S4QRT9_9NEOP</name>
<feature type="transmembrane region" description="Helical" evidence="5">
    <location>
        <begin position="12"/>
        <end position="36"/>
    </location>
</feature>